<keyword evidence="1" id="KW-0560">Oxidoreductase</keyword>
<evidence type="ECO:0000313" key="7">
    <source>
        <dbReference type="Proteomes" id="UP000644147"/>
    </source>
</evidence>
<dbReference type="NCBIfam" id="TIGR03440">
    <property type="entry name" value="egtB_TIGR03440"/>
    <property type="match status" value="1"/>
</dbReference>
<protein>
    <submittedName>
        <fullName evidence="6">Ergothioneine biosynthesis protein EgtB</fullName>
    </submittedName>
</protein>
<organism evidence="6 7">
    <name type="scientific">Adhaeribacter terrigena</name>
    <dbReference type="NCBI Taxonomy" id="2793070"/>
    <lineage>
        <taxon>Bacteria</taxon>
        <taxon>Pseudomonadati</taxon>
        <taxon>Bacteroidota</taxon>
        <taxon>Cytophagia</taxon>
        <taxon>Cytophagales</taxon>
        <taxon>Hymenobacteraceae</taxon>
        <taxon>Adhaeribacter</taxon>
    </lineage>
</organism>
<dbReference type="EMBL" id="JAEHFX010000011">
    <property type="protein sequence ID" value="MBK0404674.1"/>
    <property type="molecule type" value="Genomic_DNA"/>
</dbReference>
<evidence type="ECO:0000259" key="4">
    <source>
        <dbReference type="Pfam" id="PF03781"/>
    </source>
</evidence>
<dbReference type="SUPFAM" id="SSF56436">
    <property type="entry name" value="C-type lectin-like"/>
    <property type="match status" value="1"/>
</dbReference>
<keyword evidence="7" id="KW-1185">Reference proteome</keyword>
<dbReference type="Pfam" id="PF12867">
    <property type="entry name" value="DinB_2"/>
    <property type="match status" value="1"/>
</dbReference>
<dbReference type="InterPro" id="IPR016187">
    <property type="entry name" value="CTDL_fold"/>
</dbReference>
<sequence>MFLPVETAHHPLTARFLAVRTQTEEICQPLQPEDTVVQPIIDVSPPKWHLAHTTWFFETFVLEPHLPGYRVFHPKYSFLFNSYYNSIGSRVLRNQRGTVTRPTLQEVYQYRAYVNEHMQEFLSQTSVEKLTEINPVLELGLQHEQQHQELLITDIKFILSTNPLLPAYLPKPANKLTSKAVKPVMLRVKGGLHEIGYQGKDFCFDNELGVHTVYVEDFSIMNRLVTNAEYLEFMQAGGYRDFRHWLGEGFELATTEHWEAPLYWFQHEGRWQHFTMHGLEDIDLHAPVTHISFYEANAYATWAGKRLLTEFEWEIACNQFHPDPAKGNFLEQKKFGARTATPGETCSQLLGDLWEWTYSAYHPYPHFSKAPGALGEYNGKFMINQMVLRGGSCATPQNHIRPTYRNFFHPDKRWQFSGIRLAE</sequence>
<dbReference type="PANTHER" id="PTHR23150:SF36">
    <property type="entry name" value="HERCYNINE OXYGENASE"/>
    <property type="match status" value="1"/>
</dbReference>
<dbReference type="Proteomes" id="UP000644147">
    <property type="component" value="Unassembled WGS sequence"/>
</dbReference>
<feature type="domain" description="Sulfatase-modifying factor enzyme-like" evidence="4">
    <location>
        <begin position="183"/>
        <end position="318"/>
    </location>
</feature>
<keyword evidence="2" id="KW-0408">Iron</keyword>
<evidence type="ECO:0000259" key="5">
    <source>
        <dbReference type="Pfam" id="PF12867"/>
    </source>
</evidence>
<evidence type="ECO:0000256" key="1">
    <source>
        <dbReference type="ARBA" id="ARBA00023002"/>
    </source>
</evidence>
<dbReference type="InterPro" id="IPR017806">
    <property type="entry name" value="EgtB"/>
</dbReference>
<evidence type="ECO:0000256" key="3">
    <source>
        <dbReference type="ARBA" id="ARBA00037882"/>
    </source>
</evidence>
<dbReference type="InterPro" id="IPR042095">
    <property type="entry name" value="SUMF_sf"/>
</dbReference>
<dbReference type="InterPro" id="IPR051043">
    <property type="entry name" value="Sulfatase_Mod_Factor_Kinase"/>
</dbReference>
<gene>
    <name evidence="6" type="ORF">I5M27_16895</name>
</gene>
<accession>A0ABS1C5L4</accession>
<dbReference type="Gene3D" id="3.90.1580.10">
    <property type="entry name" value="paralog of FGE (formylglycine-generating enzyme)"/>
    <property type="match status" value="1"/>
</dbReference>
<name>A0ABS1C5L4_9BACT</name>
<feature type="domain" description="Sulfatase-modifying factor enzyme-like" evidence="4">
    <location>
        <begin position="347"/>
        <end position="422"/>
    </location>
</feature>
<dbReference type="PANTHER" id="PTHR23150">
    <property type="entry name" value="SULFATASE MODIFYING FACTOR 1, 2"/>
    <property type="match status" value="1"/>
</dbReference>
<comment type="caution">
    <text evidence="6">The sequence shown here is derived from an EMBL/GenBank/DDBJ whole genome shotgun (WGS) entry which is preliminary data.</text>
</comment>
<dbReference type="InterPro" id="IPR024775">
    <property type="entry name" value="DinB-like"/>
</dbReference>
<proteinExistence type="predicted"/>
<dbReference type="Pfam" id="PF03781">
    <property type="entry name" value="FGE-sulfatase"/>
    <property type="match status" value="2"/>
</dbReference>
<evidence type="ECO:0000256" key="2">
    <source>
        <dbReference type="ARBA" id="ARBA00023004"/>
    </source>
</evidence>
<comment type="pathway">
    <text evidence="3">Amino-acid biosynthesis; ergothioneine biosynthesis.</text>
</comment>
<reference evidence="6 7" key="1">
    <citation type="submission" date="2020-12" db="EMBL/GenBank/DDBJ databases">
        <title>Bacterial novel species Adhaeribacter sp. BT258 isolated from soil.</title>
        <authorList>
            <person name="Jung H.-Y."/>
        </authorList>
    </citation>
    <scope>NUCLEOTIDE SEQUENCE [LARGE SCALE GENOMIC DNA]</scope>
    <source>
        <strain evidence="6 7">BT258</strain>
    </source>
</reference>
<feature type="domain" description="DinB-like" evidence="5">
    <location>
        <begin position="16"/>
        <end position="149"/>
    </location>
</feature>
<evidence type="ECO:0000313" key="6">
    <source>
        <dbReference type="EMBL" id="MBK0404674.1"/>
    </source>
</evidence>
<dbReference type="InterPro" id="IPR005532">
    <property type="entry name" value="SUMF_dom"/>
</dbReference>